<keyword evidence="3" id="KW-1185">Reference proteome</keyword>
<evidence type="ECO:0000259" key="1">
    <source>
        <dbReference type="PROSITE" id="PS50871"/>
    </source>
</evidence>
<dbReference type="InterPro" id="IPR001073">
    <property type="entry name" value="C1q_dom"/>
</dbReference>
<feature type="domain" description="C1q" evidence="1">
    <location>
        <begin position="89"/>
        <end position="227"/>
    </location>
</feature>
<evidence type="ECO:0000313" key="2">
    <source>
        <dbReference type="EMBL" id="GLX71175.1"/>
    </source>
</evidence>
<dbReference type="SUPFAM" id="SSF49842">
    <property type="entry name" value="TNF-like"/>
    <property type="match status" value="1"/>
</dbReference>
<dbReference type="EMBL" id="BSSQ01000028">
    <property type="protein sequence ID" value="GLX71175.1"/>
    <property type="molecule type" value="Genomic_DNA"/>
</dbReference>
<proteinExistence type="predicted"/>
<organism evidence="2 3">
    <name type="scientific">Paenibacillus glycanilyticus</name>
    <dbReference type="NCBI Taxonomy" id="126569"/>
    <lineage>
        <taxon>Bacteria</taxon>
        <taxon>Bacillati</taxon>
        <taxon>Bacillota</taxon>
        <taxon>Bacilli</taxon>
        <taxon>Bacillales</taxon>
        <taxon>Paenibacillaceae</taxon>
        <taxon>Paenibacillus</taxon>
    </lineage>
</organism>
<dbReference type="Proteomes" id="UP001157114">
    <property type="component" value="Unassembled WGS sequence"/>
</dbReference>
<dbReference type="Pfam" id="PF00386">
    <property type="entry name" value="C1q"/>
    <property type="match status" value="1"/>
</dbReference>
<comment type="caution">
    <text evidence="2">The sequence shown here is derived from an EMBL/GenBank/DDBJ whole genome shotgun (WGS) entry which is preliminary data.</text>
</comment>
<accession>A0ABQ6GKY4</accession>
<name>A0ABQ6GKY4_9BACL</name>
<dbReference type="PROSITE" id="PS50871">
    <property type="entry name" value="C1Q"/>
    <property type="match status" value="1"/>
</dbReference>
<reference evidence="2 3" key="1">
    <citation type="submission" date="2023-03" db="EMBL/GenBank/DDBJ databases">
        <title>Draft genome sequence of the bacteria which degrade cell wall of Tricholomamatutake.</title>
        <authorList>
            <person name="Konishi Y."/>
            <person name="Fukuta Y."/>
            <person name="Shirasaka N."/>
        </authorList>
    </citation>
    <scope>NUCLEOTIDE SEQUENCE [LARGE SCALE GENOMIC DNA]</scope>
    <source>
        <strain evidence="3">mu1</strain>
    </source>
</reference>
<dbReference type="Gene3D" id="2.60.120.40">
    <property type="match status" value="1"/>
</dbReference>
<sequence>MPVKKQAVRIAAKGSVKANKAVRTSGYGHGSCTKKCGHGSSKYGGSSTKKSGYGCKKKSEYGYKTEKKVCKTVKYVCKPVSKKTCKKAVVARKSAFRAVSAIAQSVIAGATVQVNYGIEQYDLGREYNPATSTFRPKQSGIYSFIASVFFTSTNDPASFGLAITVNGVPVATETTSSASGGVTLDVSTIVKLRSGDDVQVEFFTSLAGSIVPSSATHFEGVLNRITK</sequence>
<protein>
    <recommendedName>
        <fullName evidence="1">C1q domain-containing protein</fullName>
    </recommendedName>
</protein>
<dbReference type="InterPro" id="IPR008983">
    <property type="entry name" value="Tumour_necrosis_fac-like_dom"/>
</dbReference>
<gene>
    <name evidence="2" type="ORF">MU1_55240</name>
</gene>
<evidence type="ECO:0000313" key="3">
    <source>
        <dbReference type="Proteomes" id="UP001157114"/>
    </source>
</evidence>